<keyword evidence="4" id="KW-0325">Glycoprotein</keyword>
<feature type="compositionally biased region" description="Acidic residues" evidence="8">
    <location>
        <begin position="262"/>
        <end position="276"/>
    </location>
</feature>
<feature type="compositionally biased region" description="Polar residues" evidence="8">
    <location>
        <begin position="619"/>
        <end position="628"/>
    </location>
</feature>
<dbReference type="EMBL" id="KQ434769">
    <property type="protein sequence ID" value="KZC03775.1"/>
    <property type="molecule type" value="Genomic_DNA"/>
</dbReference>
<evidence type="ECO:0000259" key="11">
    <source>
        <dbReference type="Pfam" id="PF21467"/>
    </source>
</evidence>
<feature type="compositionally biased region" description="Basic and acidic residues" evidence="8">
    <location>
        <begin position="181"/>
        <end position="202"/>
    </location>
</feature>
<feature type="domain" description="Beta-galactosidase galactose-binding" evidence="11">
    <location>
        <begin position="1592"/>
        <end position="1652"/>
    </location>
</feature>
<feature type="compositionally biased region" description="Polar residues" evidence="8">
    <location>
        <begin position="698"/>
        <end position="715"/>
    </location>
</feature>
<evidence type="ECO:0000256" key="1">
    <source>
        <dbReference type="ARBA" id="ARBA00009809"/>
    </source>
</evidence>
<feature type="compositionally biased region" description="Low complexity" evidence="8">
    <location>
        <begin position="250"/>
        <end position="261"/>
    </location>
</feature>
<feature type="region of interest" description="Disordered" evidence="8">
    <location>
        <begin position="1013"/>
        <end position="1038"/>
    </location>
</feature>
<organism evidence="12 13">
    <name type="scientific">Dufourea novaeangliae</name>
    <name type="common">Sweat bee</name>
    <dbReference type="NCBI Taxonomy" id="178035"/>
    <lineage>
        <taxon>Eukaryota</taxon>
        <taxon>Metazoa</taxon>
        <taxon>Ecdysozoa</taxon>
        <taxon>Arthropoda</taxon>
        <taxon>Hexapoda</taxon>
        <taxon>Insecta</taxon>
        <taxon>Pterygota</taxon>
        <taxon>Neoptera</taxon>
        <taxon>Endopterygota</taxon>
        <taxon>Hymenoptera</taxon>
        <taxon>Apocrita</taxon>
        <taxon>Aculeata</taxon>
        <taxon>Apoidea</taxon>
        <taxon>Anthophila</taxon>
        <taxon>Halictidae</taxon>
        <taxon>Rophitinae</taxon>
        <taxon>Dufourea</taxon>
    </lineage>
</organism>
<dbReference type="Pfam" id="PF21467">
    <property type="entry name" value="BetaGal_gal-bd"/>
    <property type="match status" value="1"/>
</dbReference>
<gene>
    <name evidence="12" type="ORF">WN55_04231</name>
</gene>
<dbReference type="Pfam" id="PF21317">
    <property type="entry name" value="BetaGal_ABD_1"/>
    <property type="match status" value="1"/>
</dbReference>
<feature type="domain" description="Beta-galactosidase 1-like first all-beta" evidence="10">
    <location>
        <begin position="1459"/>
        <end position="1565"/>
    </location>
</feature>
<dbReference type="SUPFAM" id="SSF49785">
    <property type="entry name" value="Galactose-binding domain-like"/>
    <property type="match status" value="1"/>
</dbReference>
<dbReference type="InterPro" id="IPR031330">
    <property type="entry name" value="Gly_Hdrlase_35_cat"/>
</dbReference>
<feature type="compositionally biased region" description="Basic and acidic residues" evidence="8">
    <location>
        <begin position="277"/>
        <end position="287"/>
    </location>
</feature>
<dbReference type="FunFam" id="3.20.20.80:FF:000017">
    <property type="entry name" value="Beta-galactosidase"/>
    <property type="match status" value="1"/>
</dbReference>
<dbReference type="PRINTS" id="PR00742">
    <property type="entry name" value="GLHYDRLASE35"/>
</dbReference>
<feature type="compositionally biased region" description="Basic residues" evidence="8">
    <location>
        <begin position="203"/>
        <end position="213"/>
    </location>
</feature>
<dbReference type="InterPro" id="IPR019801">
    <property type="entry name" value="Glyco_hydro_35_CS"/>
</dbReference>
<dbReference type="InterPro" id="IPR048913">
    <property type="entry name" value="BetaGal_gal-bd"/>
</dbReference>
<protein>
    <recommendedName>
        <fullName evidence="6">Beta-galactosidase</fullName>
        <ecNumber evidence="6">3.2.1.23</ecNumber>
    </recommendedName>
</protein>
<dbReference type="InterPro" id="IPR017853">
    <property type="entry name" value="GH"/>
</dbReference>
<dbReference type="Gene3D" id="3.20.20.80">
    <property type="entry name" value="Glycosidases"/>
    <property type="match status" value="1"/>
</dbReference>
<proteinExistence type="inferred from homology"/>
<dbReference type="InterPro" id="IPR001944">
    <property type="entry name" value="Glycoside_Hdrlase_35"/>
</dbReference>
<feature type="compositionally biased region" description="Polar residues" evidence="8">
    <location>
        <begin position="1013"/>
        <end position="1023"/>
    </location>
</feature>
<feature type="compositionally biased region" description="Acidic residues" evidence="8">
    <location>
        <begin position="310"/>
        <end position="331"/>
    </location>
</feature>
<evidence type="ECO:0000256" key="4">
    <source>
        <dbReference type="ARBA" id="ARBA00023180"/>
    </source>
</evidence>
<dbReference type="PANTHER" id="PTHR23421">
    <property type="entry name" value="BETA-GALACTOSIDASE RELATED"/>
    <property type="match status" value="1"/>
</dbReference>
<feature type="compositionally biased region" description="Basic and acidic residues" evidence="8">
    <location>
        <begin position="397"/>
        <end position="406"/>
    </location>
</feature>
<feature type="compositionally biased region" description="Acidic residues" evidence="8">
    <location>
        <begin position="386"/>
        <end position="396"/>
    </location>
</feature>
<dbReference type="GO" id="GO:0005975">
    <property type="term" value="P:carbohydrate metabolic process"/>
    <property type="evidence" value="ECO:0007669"/>
    <property type="project" value="InterPro"/>
</dbReference>
<comment type="similarity">
    <text evidence="1 7">Belongs to the glycosyl hydrolase 35 family.</text>
</comment>
<feature type="compositionally biased region" description="Low complexity" evidence="8">
    <location>
        <begin position="861"/>
        <end position="873"/>
    </location>
</feature>
<feature type="domain" description="Glycoside hydrolase 35 catalytic" evidence="9">
    <location>
        <begin position="1092"/>
        <end position="1411"/>
    </location>
</feature>
<evidence type="ECO:0000259" key="9">
    <source>
        <dbReference type="Pfam" id="PF01301"/>
    </source>
</evidence>
<evidence type="ECO:0000256" key="5">
    <source>
        <dbReference type="ARBA" id="ARBA00023295"/>
    </source>
</evidence>
<feature type="compositionally biased region" description="Basic and acidic residues" evidence="8">
    <location>
        <begin position="155"/>
        <end position="173"/>
    </location>
</feature>
<feature type="compositionally biased region" description="Low complexity" evidence="8">
    <location>
        <begin position="834"/>
        <end position="847"/>
    </location>
</feature>
<feature type="compositionally biased region" description="Basic and acidic residues" evidence="8">
    <location>
        <begin position="889"/>
        <end position="898"/>
    </location>
</feature>
<feature type="region of interest" description="Disordered" evidence="8">
    <location>
        <begin position="146"/>
        <end position="406"/>
    </location>
</feature>
<dbReference type="PROSITE" id="PS01182">
    <property type="entry name" value="GLYCOSYL_HYDROL_F35"/>
    <property type="match status" value="1"/>
</dbReference>
<dbReference type="EC" id="3.2.1.23" evidence="6"/>
<keyword evidence="2" id="KW-0732">Signal</keyword>
<evidence type="ECO:0000256" key="7">
    <source>
        <dbReference type="RuleBase" id="RU003679"/>
    </source>
</evidence>
<reference evidence="12 13" key="1">
    <citation type="submission" date="2015-07" db="EMBL/GenBank/DDBJ databases">
        <title>The genome of Dufourea novaeangliae.</title>
        <authorList>
            <person name="Pan H."/>
            <person name="Kapheim K."/>
        </authorList>
    </citation>
    <scope>NUCLEOTIDE SEQUENCE [LARGE SCALE GENOMIC DNA]</scope>
    <source>
        <strain evidence="12">0120121106</strain>
        <tissue evidence="12">Whole body</tissue>
    </source>
</reference>
<evidence type="ECO:0000259" key="10">
    <source>
        <dbReference type="Pfam" id="PF21317"/>
    </source>
</evidence>
<sequence length="1680" mass="189329">MHTPSPTSCTSYHHFFHNIHQPKSYLFHQPHVKPLQEPSTHTTTSQNTSLSITSLLVATLFLYTQGVPLEKSEWETALGKLREENGLKKEEILPYPRTLNDAEDTPKVDYKQLFLKKFNHRNHKNDNTDTGKWKLPIPSDVLLRLKSGDSSIPRKNSDRIKNDHRTDLKKENSDEGSDGNSDEHVPIEKNYDLKDSSGEKAHKKDRHAKRSARRKDSDEDTNENSDDNDNDTSNSNVKKSHESHRRRNSNGRNHCEQNSQENDSDEDSNEDSDDNDSDKSDSNDKKSHESHRRRNSDRRNHRKQNSKENDSDEETMEDSGDNDSNEDSDDNDSNKSDSNDKKSHESHRRKNSNRRSHRKRNSKENDSDEDSNDSDSNETNASDNEPCSEDSDEDDSSNDKSSNRRKQQEIKEFYLNLRNQHKINEPPAPWNWKIKPNGVQEFKENQWKKHLEHILQIQGKRTEIERKIEDVKNQGNVLLANLYANRWKKQERDKYLIQKKMDDISKHILKSERNLAVQKIMDICNIRADMDTYVKIQLLKECRRNNILAWKNIINDSSLIKPKPSNGEWKGPIEREKTTVDNYIKLLEILTKLNKEKLNEEAILAILLHGIDDVLRQRNNSTNTESPVNSDSTVSASTSNSNETSSNGVDSATDPVTRPGTYSDNSKDNGITEGTSNNGTTEAADDDSLGKGDEAYNDKNQQSDSQGSKTTSANDQKVESQTDENVSTNGGSKSGDQDLATEGHVTEDISNSGKTETAELENEIWSSTKGESPAEDTSSNENATSKTDNSLNNGNKSSENKENDSSSNTGKPSILDKDQRSKSVSANEEEDNETTNSNTEEASTESSIGKSNIEEVAIELNNSGNSSKNPSNDGNEESSSRVDSPSLTGDDRTEKSETNEPIAEVITETTEKSTALGMSESSTDTIGAIAVTTEVMNPLDGSDMSSNDIDVQGDLNTEQDIALGVETGEQEKQIQNSTSQGEEQINISKIINHSDRKLETSPIERNIDTLNAAESGTDGSLKNNEIHSDNRSESSHLNVGQSEALDVVRLRTSVIEPQRISRSSSPVEISSSLKLSGVEQKFSFEVDYQNDKFLLDGKPFQYVSGSFHYFRTPKQYWRDRLRKMRVAGLNAISTYVEWSLHQPFENEWHWSGDADLVEFLNIAQEENLLVLLRPGPYICAERDFGGLPFWLLTRVPDIRLRTNDPRYMKYVEAYWDELFKRVEPLLRGNGGPIIMVQIENEYGSYGCDTQYMNRLRDITKEKIGTKALLYTTDGNSGNLLRCGSVPGVYATIDFGTNVNVTSSFETMRLYQPQGPFVNSEFYPGWLTHWQERFSRVKTNAVAKTLDEMLSVGASVNFYMFYGGTNFGYTAGANGDENAYSPHITSYDYDAPLTEAGDPTPKYFEIRNVISKYFQLPNMPLPTVSPKGNYGSVLLSPVVNLFEPLGRQVFATVVLENSEPLTFEALGLSHWLVLYEADLVSRPADPAILHANVRDRGLIYVDDYLIGTLSRTNKMYDIPIEYPHAQKLKILIENQGRLNFGRGLRDFKGVSGVTLNQIPLGPWKMTGYSLDNITLVRSLPAKTMENGTLRKGPVLLRGTFIISGEPRDTYLNTSDWGKGVAFINEHNLGRYWPLVGPQMTLYVPACFLRTGENELILVELEYIPNSKRMILQTTPILDYQP</sequence>
<feature type="compositionally biased region" description="Polar residues" evidence="8">
    <location>
        <begin position="764"/>
        <end position="788"/>
    </location>
</feature>
<evidence type="ECO:0000256" key="3">
    <source>
        <dbReference type="ARBA" id="ARBA00022801"/>
    </source>
</evidence>
<dbReference type="Pfam" id="PF01301">
    <property type="entry name" value="Glyco_hydro_35"/>
    <property type="match status" value="1"/>
</dbReference>
<accession>A0A154NVQ8</accession>
<feature type="compositionally biased region" description="Low complexity" evidence="8">
    <location>
        <begin position="629"/>
        <end position="647"/>
    </location>
</feature>
<dbReference type="InterPro" id="IPR048912">
    <property type="entry name" value="BetaGal1-like_ABD1"/>
</dbReference>
<keyword evidence="5 6" id="KW-0326">Glycosidase</keyword>
<dbReference type="InterPro" id="IPR008979">
    <property type="entry name" value="Galactose-bd-like_sf"/>
</dbReference>
<name>A0A154NVQ8_DUFNO</name>
<feature type="compositionally biased region" description="Basic residues" evidence="8">
    <location>
        <begin position="344"/>
        <end position="361"/>
    </location>
</feature>
<feature type="compositionally biased region" description="Basic and acidic residues" evidence="8">
    <location>
        <begin position="688"/>
        <end position="697"/>
    </location>
</feature>
<evidence type="ECO:0000256" key="8">
    <source>
        <dbReference type="SAM" id="MobiDB-lite"/>
    </source>
</evidence>
<evidence type="ECO:0000313" key="12">
    <source>
        <dbReference type="EMBL" id="KZC03775.1"/>
    </source>
</evidence>
<feature type="compositionally biased region" description="Basic and acidic residues" evidence="8">
    <location>
        <begin position="332"/>
        <end position="343"/>
    </location>
</feature>
<dbReference type="GO" id="GO:0004565">
    <property type="term" value="F:beta-galactosidase activity"/>
    <property type="evidence" value="ECO:0007669"/>
    <property type="project" value="UniProtKB-EC"/>
</dbReference>
<feature type="compositionally biased region" description="Basic residues" evidence="8">
    <location>
        <begin position="288"/>
        <end position="304"/>
    </location>
</feature>
<dbReference type="Gene3D" id="2.60.120.260">
    <property type="entry name" value="Galactose-binding domain-like"/>
    <property type="match status" value="2"/>
</dbReference>
<feature type="compositionally biased region" description="Acidic residues" evidence="8">
    <location>
        <begin position="218"/>
        <end position="230"/>
    </location>
</feature>
<feature type="compositionally biased region" description="Acidic residues" evidence="8">
    <location>
        <begin position="366"/>
        <end position="376"/>
    </location>
</feature>
<evidence type="ECO:0000313" key="13">
    <source>
        <dbReference type="Proteomes" id="UP000076502"/>
    </source>
</evidence>
<evidence type="ECO:0000256" key="2">
    <source>
        <dbReference type="ARBA" id="ARBA00022729"/>
    </source>
</evidence>
<dbReference type="SUPFAM" id="SSF51445">
    <property type="entry name" value="(Trans)glycosidases"/>
    <property type="match status" value="1"/>
</dbReference>
<dbReference type="Proteomes" id="UP000076502">
    <property type="component" value="Unassembled WGS sequence"/>
</dbReference>
<feature type="region of interest" description="Disordered" evidence="8">
    <location>
        <begin position="619"/>
        <end position="921"/>
    </location>
</feature>
<dbReference type="STRING" id="178035.A0A154NVQ8"/>
<feature type="compositionally biased region" description="Basic and acidic residues" evidence="8">
    <location>
        <begin position="1024"/>
        <end position="1034"/>
    </location>
</feature>
<evidence type="ECO:0000256" key="6">
    <source>
        <dbReference type="RuleBase" id="RU000675"/>
    </source>
</evidence>
<dbReference type="OrthoDB" id="7616280at2759"/>
<keyword evidence="3 6" id="KW-0378">Hydrolase</keyword>
<comment type="catalytic activity">
    <reaction evidence="6">
        <text>Hydrolysis of terminal non-reducing beta-D-galactose residues in beta-D-galactosides.</text>
        <dbReference type="EC" id="3.2.1.23"/>
    </reaction>
</comment>
<feature type="compositionally biased region" description="Polar residues" evidence="8">
    <location>
        <begin position="660"/>
        <end position="681"/>
    </location>
</feature>
<keyword evidence="13" id="KW-1185">Reference proteome</keyword>